<dbReference type="EMBL" id="BARW01012377">
    <property type="protein sequence ID" value="GAI83513.1"/>
    <property type="molecule type" value="Genomic_DNA"/>
</dbReference>
<reference evidence="2" key="1">
    <citation type="journal article" date="2014" name="Front. Microbiol.">
        <title>High frequency of phylogenetically diverse reductive dehalogenase-homologous genes in deep subseafloor sedimentary metagenomes.</title>
        <authorList>
            <person name="Kawai M."/>
            <person name="Futagami T."/>
            <person name="Toyoda A."/>
            <person name="Takaki Y."/>
            <person name="Nishi S."/>
            <person name="Hori S."/>
            <person name="Arai W."/>
            <person name="Tsubouchi T."/>
            <person name="Morono Y."/>
            <person name="Uchiyama I."/>
            <person name="Ito T."/>
            <person name="Fujiyama A."/>
            <person name="Inagaki F."/>
            <person name="Takami H."/>
        </authorList>
    </citation>
    <scope>NUCLEOTIDE SEQUENCE</scope>
    <source>
        <strain evidence="2">Expedition CK06-06</strain>
    </source>
</reference>
<sequence>MPYENEHSCRLRDPDDFQDDSFRRTTRTSDSKQYSVIMGRLKGEETMTEQAYRYVKTVWTEGEARTHCKEHDGILFEPATEEKETIMKQDPFWGKTPIQPPL</sequence>
<accession>X1RSA2</accession>
<comment type="caution">
    <text evidence="2">The sequence shown here is derived from an EMBL/GenBank/DDBJ whole genome shotgun (WGS) entry which is preliminary data.</text>
</comment>
<feature type="region of interest" description="Disordered" evidence="1">
    <location>
        <begin position="1"/>
        <end position="29"/>
    </location>
</feature>
<evidence type="ECO:0000256" key="1">
    <source>
        <dbReference type="SAM" id="MobiDB-lite"/>
    </source>
</evidence>
<dbReference type="AlphaFoldDB" id="X1RSA2"/>
<name>X1RSA2_9ZZZZ</name>
<organism evidence="2">
    <name type="scientific">marine sediment metagenome</name>
    <dbReference type="NCBI Taxonomy" id="412755"/>
    <lineage>
        <taxon>unclassified sequences</taxon>
        <taxon>metagenomes</taxon>
        <taxon>ecological metagenomes</taxon>
    </lineage>
</organism>
<protein>
    <submittedName>
        <fullName evidence="2">Uncharacterized protein</fullName>
    </submittedName>
</protein>
<gene>
    <name evidence="2" type="ORF">S12H4_23338</name>
</gene>
<evidence type="ECO:0000313" key="2">
    <source>
        <dbReference type="EMBL" id="GAI83513.1"/>
    </source>
</evidence>
<proteinExistence type="predicted"/>